<dbReference type="InterPro" id="IPR023286">
    <property type="entry name" value="ABATE_dom_sf"/>
</dbReference>
<name>A0A4R8XV77_9MICO</name>
<dbReference type="EMBL" id="SOGN01000035">
    <property type="protein sequence ID" value="TFC81330.1"/>
    <property type="molecule type" value="Genomic_DNA"/>
</dbReference>
<gene>
    <name evidence="2" type="ORF">E3T23_07605</name>
</gene>
<dbReference type="PANTHER" id="PTHR35525">
    <property type="entry name" value="BLL6575 PROTEIN"/>
    <property type="match status" value="1"/>
</dbReference>
<dbReference type="SUPFAM" id="SSF160904">
    <property type="entry name" value="Jann2411-like"/>
    <property type="match status" value="1"/>
</dbReference>
<dbReference type="InterPro" id="IPR021005">
    <property type="entry name" value="Znf_CGNR"/>
</dbReference>
<dbReference type="Proteomes" id="UP000298433">
    <property type="component" value="Unassembled WGS sequence"/>
</dbReference>
<comment type="caution">
    <text evidence="2">The sequence shown here is derived from an EMBL/GenBank/DDBJ whole genome shotgun (WGS) entry which is preliminary data.</text>
</comment>
<dbReference type="InterPro" id="IPR010852">
    <property type="entry name" value="ABATE"/>
</dbReference>
<reference evidence="2 3" key="1">
    <citation type="submission" date="2019-03" db="EMBL/GenBank/DDBJ databases">
        <title>Genomics of glacier-inhabiting Cryobacterium strains.</title>
        <authorList>
            <person name="Liu Q."/>
            <person name="Xin Y.-H."/>
        </authorList>
    </citation>
    <scope>NUCLEOTIDE SEQUENCE [LARGE SCALE GENOMIC DNA]</scope>
    <source>
        <strain evidence="2 3">TMT2-48-2</strain>
    </source>
</reference>
<organism evidence="2 3">
    <name type="scientific">Cryobacterium cheniae</name>
    <dbReference type="NCBI Taxonomy" id="1259262"/>
    <lineage>
        <taxon>Bacteria</taxon>
        <taxon>Bacillati</taxon>
        <taxon>Actinomycetota</taxon>
        <taxon>Actinomycetes</taxon>
        <taxon>Micrococcales</taxon>
        <taxon>Microbacteriaceae</taxon>
        <taxon>Cryobacterium</taxon>
    </lineage>
</organism>
<dbReference type="Pfam" id="PF11706">
    <property type="entry name" value="zf-CGNR"/>
    <property type="match status" value="1"/>
</dbReference>
<dbReference type="AlphaFoldDB" id="A0A4R8XV77"/>
<sequence>MQFAHDTEEALDFAVELGNTDPAASRSGTDEIATLEQLADFLAGYPFSGRIDGDEYERRDVLRARDQVRLVWSLERDAAVIQVNKMLADAHALPYLARHDGSDWHMHATTPDAPLGERMRVEAALALTDVIRMDEMQRLRICGADDCAGLILDLSRNGSKRFCSARCGSRMNMIAFRKRKGAQG</sequence>
<evidence type="ECO:0000259" key="1">
    <source>
        <dbReference type="Pfam" id="PF11706"/>
    </source>
</evidence>
<evidence type="ECO:0000313" key="2">
    <source>
        <dbReference type="EMBL" id="TFC81330.1"/>
    </source>
</evidence>
<accession>A0A4R8XV77</accession>
<dbReference type="RefSeq" id="WP_134369760.1">
    <property type="nucleotide sequence ID" value="NZ_SOGN01000035.1"/>
</dbReference>
<dbReference type="OrthoDB" id="3531194at2"/>
<feature type="domain" description="Zinc finger CGNR" evidence="1">
    <location>
        <begin position="138"/>
        <end position="180"/>
    </location>
</feature>
<proteinExistence type="predicted"/>
<dbReference type="Gene3D" id="1.10.3300.10">
    <property type="entry name" value="Jann2411-like domain"/>
    <property type="match status" value="1"/>
</dbReference>
<dbReference type="Pfam" id="PF07336">
    <property type="entry name" value="ABATE"/>
    <property type="match status" value="1"/>
</dbReference>
<protein>
    <submittedName>
        <fullName evidence="2">Zf-CGNR multi-domain protein</fullName>
    </submittedName>
</protein>
<evidence type="ECO:0000313" key="3">
    <source>
        <dbReference type="Proteomes" id="UP000298433"/>
    </source>
</evidence>
<keyword evidence="3" id="KW-1185">Reference proteome</keyword>
<dbReference type="PANTHER" id="PTHR35525:SF3">
    <property type="entry name" value="BLL6575 PROTEIN"/>
    <property type="match status" value="1"/>
</dbReference>